<dbReference type="AlphaFoldDB" id="A0A1R2B8Z8"/>
<dbReference type="Proteomes" id="UP000187209">
    <property type="component" value="Unassembled WGS sequence"/>
</dbReference>
<accession>A0A1R2B8Z8</accession>
<dbReference type="EMBL" id="MPUH01000835">
    <property type="protein sequence ID" value="OMJ73252.1"/>
    <property type="molecule type" value="Genomic_DNA"/>
</dbReference>
<gene>
    <name evidence="1" type="ORF">SteCoe_28093</name>
</gene>
<comment type="caution">
    <text evidence="1">The sequence shown here is derived from an EMBL/GenBank/DDBJ whole genome shotgun (WGS) entry which is preliminary data.</text>
</comment>
<evidence type="ECO:0000313" key="1">
    <source>
        <dbReference type="EMBL" id="OMJ73252.1"/>
    </source>
</evidence>
<sequence length="114" mass="13721">MVSIIVDSRDTYRKKLFKIAERHPEISVKAFGYIEIRFIKNFKKIRKFAIELEELFKICKECLRKANNIIKICSEQIEDLKMRASELDFTDFDSHDDKFKKIIKRFIEDKIIKS</sequence>
<reference evidence="1 2" key="1">
    <citation type="submission" date="2016-11" db="EMBL/GenBank/DDBJ databases">
        <title>The macronuclear genome of Stentor coeruleus: a giant cell with tiny introns.</title>
        <authorList>
            <person name="Slabodnick M."/>
            <person name="Ruby J.G."/>
            <person name="Reiff S.B."/>
            <person name="Swart E.C."/>
            <person name="Gosai S."/>
            <person name="Prabakaran S."/>
            <person name="Witkowska E."/>
            <person name="Larue G.E."/>
            <person name="Fisher S."/>
            <person name="Freeman R.M."/>
            <person name="Gunawardena J."/>
            <person name="Chu W."/>
            <person name="Stover N.A."/>
            <person name="Gregory B.D."/>
            <person name="Nowacki M."/>
            <person name="Derisi J."/>
            <person name="Roy S.W."/>
            <person name="Marshall W.F."/>
            <person name="Sood P."/>
        </authorList>
    </citation>
    <scope>NUCLEOTIDE SEQUENCE [LARGE SCALE GENOMIC DNA]</scope>
    <source>
        <strain evidence="1">WM001</strain>
    </source>
</reference>
<name>A0A1R2B8Z8_9CILI</name>
<proteinExistence type="predicted"/>
<keyword evidence="2" id="KW-1185">Reference proteome</keyword>
<evidence type="ECO:0000313" key="2">
    <source>
        <dbReference type="Proteomes" id="UP000187209"/>
    </source>
</evidence>
<protein>
    <submittedName>
        <fullName evidence="1">Uncharacterized protein</fullName>
    </submittedName>
</protein>
<organism evidence="1 2">
    <name type="scientific">Stentor coeruleus</name>
    <dbReference type="NCBI Taxonomy" id="5963"/>
    <lineage>
        <taxon>Eukaryota</taxon>
        <taxon>Sar</taxon>
        <taxon>Alveolata</taxon>
        <taxon>Ciliophora</taxon>
        <taxon>Postciliodesmatophora</taxon>
        <taxon>Heterotrichea</taxon>
        <taxon>Heterotrichida</taxon>
        <taxon>Stentoridae</taxon>
        <taxon>Stentor</taxon>
    </lineage>
</organism>